<evidence type="ECO:0000256" key="5">
    <source>
        <dbReference type="ARBA" id="ARBA00023242"/>
    </source>
</evidence>
<dbReference type="SUPFAM" id="SSF57701">
    <property type="entry name" value="Zn2/Cys6 DNA-binding domain"/>
    <property type="match status" value="1"/>
</dbReference>
<accession>A0A9W8UM48</accession>
<keyword evidence="5" id="KW-0539">Nucleus</keyword>
<dbReference type="InterPro" id="IPR013087">
    <property type="entry name" value="Znf_C2H2_type"/>
</dbReference>
<dbReference type="PANTHER" id="PTHR47660:SF7">
    <property type="entry name" value="TRANSCRIPTION FACTOR WITH C2H2 AND ZN(2)-CYS(6) DNA BINDING DOMAIN (EUROFUNG)"/>
    <property type="match status" value="1"/>
</dbReference>
<dbReference type="GO" id="GO:0000981">
    <property type="term" value="F:DNA-binding transcription factor activity, RNA polymerase II-specific"/>
    <property type="evidence" value="ECO:0007669"/>
    <property type="project" value="InterPro"/>
</dbReference>
<dbReference type="PROSITE" id="PS50157">
    <property type="entry name" value="ZINC_FINGER_C2H2_2"/>
    <property type="match status" value="2"/>
</dbReference>
<dbReference type="CDD" id="cd00067">
    <property type="entry name" value="GAL4"/>
    <property type="match status" value="1"/>
</dbReference>
<dbReference type="SMART" id="SM00066">
    <property type="entry name" value="GAL4"/>
    <property type="match status" value="1"/>
</dbReference>
<comment type="caution">
    <text evidence="10">The sequence shown here is derived from an EMBL/GenBank/DDBJ whole genome shotgun (WGS) entry which is preliminary data.</text>
</comment>
<keyword evidence="11" id="KW-1185">Reference proteome</keyword>
<dbReference type="SMART" id="SM00355">
    <property type="entry name" value="ZnF_C2H2"/>
    <property type="match status" value="2"/>
</dbReference>
<feature type="region of interest" description="Disordered" evidence="7">
    <location>
        <begin position="763"/>
        <end position="826"/>
    </location>
</feature>
<dbReference type="GO" id="GO:0008270">
    <property type="term" value="F:zinc ion binding"/>
    <property type="evidence" value="ECO:0007669"/>
    <property type="project" value="UniProtKB-KW"/>
</dbReference>
<evidence type="ECO:0000256" key="7">
    <source>
        <dbReference type="SAM" id="MobiDB-lite"/>
    </source>
</evidence>
<reference evidence="10" key="1">
    <citation type="journal article" date="2023" name="Access Microbiol">
        <title>De-novo genome assembly for Akanthomyces muscarius, a biocontrol agent of insect agricultural pests.</title>
        <authorList>
            <person name="Erdos Z."/>
            <person name="Studholme D.J."/>
            <person name="Raymond B."/>
            <person name="Sharma M."/>
        </authorList>
    </citation>
    <scope>NUCLEOTIDE SEQUENCE</scope>
    <source>
        <strain evidence="10">Ve6</strain>
    </source>
</reference>
<evidence type="ECO:0000313" key="10">
    <source>
        <dbReference type="EMBL" id="KAJ4152892.1"/>
    </source>
</evidence>
<dbReference type="Gene3D" id="3.30.160.60">
    <property type="entry name" value="Classic Zinc Finger"/>
    <property type="match status" value="2"/>
</dbReference>
<dbReference type="CDD" id="cd12148">
    <property type="entry name" value="fungal_TF_MHR"/>
    <property type="match status" value="1"/>
</dbReference>
<evidence type="ECO:0000313" key="11">
    <source>
        <dbReference type="Proteomes" id="UP001144673"/>
    </source>
</evidence>
<dbReference type="PROSITE" id="PS00028">
    <property type="entry name" value="ZINC_FINGER_C2H2_1"/>
    <property type="match status" value="2"/>
</dbReference>
<dbReference type="GO" id="GO:0003677">
    <property type="term" value="F:DNA binding"/>
    <property type="evidence" value="ECO:0007669"/>
    <property type="project" value="InterPro"/>
</dbReference>
<dbReference type="Proteomes" id="UP001144673">
    <property type="component" value="Chromosome 5"/>
</dbReference>
<keyword evidence="2" id="KW-0862">Zinc</keyword>
<feature type="domain" description="C2H2-type" evidence="9">
    <location>
        <begin position="22"/>
        <end position="49"/>
    </location>
</feature>
<dbReference type="Pfam" id="PF04082">
    <property type="entry name" value="Fungal_trans"/>
    <property type="match status" value="1"/>
</dbReference>
<keyword evidence="3" id="KW-0805">Transcription regulation</keyword>
<evidence type="ECO:0000256" key="4">
    <source>
        <dbReference type="ARBA" id="ARBA00023163"/>
    </source>
</evidence>
<dbReference type="InterPro" id="IPR036236">
    <property type="entry name" value="Znf_C2H2_sf"/>
</dbReference>
<evidence type="ECO:0000256" key="6">
    <source>
        <dbReference type="PROSITE-ProRule" id="PRU00042"/>
    </source>
</evidence>
<dbReference type="InterPro" id="IPR001138">
    <property type="entry name" value="Zn2Cys6_DnaBD"/>
</dbReference>
<dbReference type="InterPro" id="IPR007219">
    <property type="entry name" value="XnlR_reg_dom"/>
</dbReference>
<name>A0A9W8UM48_AKAMU</name>
<keyword evidence="1" id="KW-0479">Metal-binding</keyword>
<dbReference type="RefSeq" id="XP_056053550.1">
    <property type="nucleotide sequence ID" value="XM_056196397.1"/>
</dbReference>
<keyword evidence="6" id="KW-0863">Zinc-finger</keyword>
<dbReference type="GeneID" id="80896571"/>
<dbReference type="AlphaFoldDB" id="A0A9W8UM48"/>
<keyword evidence="4" id="KW-0804">Transcription</keyword>
<dbReference type="InterPro" id="IPR036864">
    <property type="entry name" value="Zn2-C6_fun-type_DNA-bd_sf"/>
</dbReference>
<evidence type="ECO:0000259" key="8">
    <source>
        <dbReference type="PROSITE" id="PS50048"/>
    </source>
</evidence>
<evidence type="ECO:0000256" key="2">
    <source>
        <dbReference type="ARBA" id="ARBA00022833"/>
    </source>
</evidence>
<feature type="compositionally biased region" description="Polar residues" evidence="7">
    <location>
        <begin position="776"/>
        <end position="804"/>
    </location>
</feature>
<dbReference type="Gene3D" id="4.10.240.10">
    <property type="entry name" value="Zn(2)-C6 fungal-type DNA-binding domain"/>
    <property type="match status" value="1"/>
</dbReference>
<dbReference type="PANTHER" id="PTHR47660">
    <property type="entry name" value="TRANSCRIPTION FACTOR WITH C2H2 AND ZN(2)-CYS(6) DNA BINDING DOMAIN (EUROFUNG)-RELATED-RELATED"/>
    <property type="match status" value="1"/>
</dbReference>
<protein>
    <submittedName>
        <fullName evidence="10">Uncharacterized protein</fullName>
    </submittedName>
</protein>
<dbReference type="SUPFAM" id="SSF57667">
    <property type="entry name" value="beta-beta-alpha zinc fingers"/>
    <property type="match status" value="1"/>
</dbReference>
<feature type="domain" description="C2H2-type" evidence="9">
    <location>
        <begin position="50"/>
        <end position="77"/>
    </location>
</feature>
<dbReference type="KEGG" id="amus:LMH87_009412"/>
<proteinExistence type="predicted"/>
<feature type="region of interest" description="Disordered" evidence="7">
    <location>
        <begin position="67"/>
        <end position="88"/>
    </location>
</feature>
<feature type="compositionally biased region" description="Polar residues" evidence="7">
    <location>
        <begin position="72"/>
        <end position="83"/>
    </location>
</feature>
<dbReference type="PROSITE" id="PS50048">
    <property type="entry name" value="ZN2_CY6_FUNGAL_2"/>
    <property type="match status" value="1"/>
</dbReference>
<sequence length="913" mass="102989">MGQPQEDERRLESGLITSDGKLRCARCSRSFKRPEHLKRHERSHEGLRSFSCSVCDKKFARSDILARHSSIHKQPQTAGPNSSKDGEDRRRRACTECARAREKCTRALPCMRCSGRSLECVYPERQARHTGKSPEAFEEQMSYSAPFENSTRGRRNVEANHDATPDVPYFDAPRGDGNSPLTSDQLVGDAFMANSYSPLRSSRFRAPDSANAHDLANLDLREPRPSTPQFYRNDVPVPVTENFMYAPSVYDATLGFAMNWLPANDAIDVDFSSILGLGLSPNMDDPEYHDQTRSIQTALYETVRNSFNRLCLASNPVHRPFESVHFPSIQHLNFFLGLYFDQFAGSLPIIHEPTFNVNSYWPLTLAMAAIGCQYTQTHEFWSCVAPIHEFLRRVLITEQENRSGFGDDDTPFIQALLLSQVGMLYCGSSHLQALAKRRHGELVSLVKLNGLMSITGDHNRDLSWATQDHRRWVGWLAVETKRRLAYSIVLLDCMMSYHFRLDANLLLEMSQSDLPHDGLWFATPGPLWDELYEKTERNPSLFTAVHHLFTDKHVKGDLGEFGRIILLHGVYREVFHVKDYITRPLSSWIPSAEPLHGASQGGNKHTDRNKGKWLADVSIFSSWRNAAMDCVDTLHWGANATIALLSGAEHSTVMHLHLARVVLFAPYDQIMTLALSVAFSRNPEHAGRQTPTRDEAVAAEHEVLQWAQRDGSKARLAALHSGCFYWHIRRYSTMAFYEPVSVFLASLTLWAYSYYTSRVTAQRCQSSGDDEEARSGSLSRQVSPEVQGTYHSYSGASPSTSRASQSRHLHASPRPSTYTSDPDPTFIRLDRPNDDEMVQLFVRSAKMRAHITGVGDVCAAEGPVRILREARKILATVSVAWGRTREYHDILEAMEQATMTRASDERVGLQAMA</sequence>
<gene>
    <name evidence="10" type="ORF">LMH87_009412</name>
</gene>
<dbReference type="EMBL" id="JAJHUN010000008">
    <property type="protein sequence ID" value="KAJ4152892.1"/>
    <property type="molecule type" value="Genomic_DNA"/>
</dbReference>
<dbReference type="Pfam" id="PF00172">
    <property type="entry name" value="Zn_clus"/>
    <property type="match status" value="1"/>
</dbReference>
<dbReference type="PROSITE" id="PS00463">
    <property type="entry name" value="ZN2_CY6_FUNGAL_1"/>
    <property type="match status" value="1"/>
</dbReference>
<evidence type="ECO:0000256" key="3">
    <source>
        <dbReference type="ARBA" id="ARBA00023015"/>
    </source>
</evidence>
<evidence type="ECO:0000256" key="1">
    <source>
        <dbReference type="ARBA" id="ARBA00022723"/>
    </source>
</evidence>
<dbReference type="Pfam" id="PF00096">
    <property type="entry name" value="zf-C2H2"/>
    <property type="match status" value="1"/>
</dbReference>
<organism evidence="10 11">
    <name type="scientific">Akanthomyces muscarius</name>
    <name type="common">Entomopathogenic fungus</name>
    <name type="synonym">Lecanicillium muscarium</name>
    <dbReference type="NCBI Taxonomy" id="2231603"/>
    <lineage>
        <taxon>Eukaryota</taxon>
        <taxon>Fungi</taxon>
        <taxon>Dikarya</taxon>
        <taxon>Ascomycota</taxon>
        <taxon>Pezizomycotina</taxon>
        <taxon>Sordariomycetes</taxon>
        <taxon>Hypocreomycetidae</taxon>
        <taxon>Hypocreales</taxon>
        <taxon>Cordycipitaceae</taxon>
        <taxon>Akanthomyces</taxon>
    </lineage>
</organism>
<evidence type="ECO:0000259" key="9">
    <source>
        <dbReference type="PROSITE" id="PS50157"/>
    </source>
</evidence>
<feature type="domain" description="Zn(2)-C6 fungal-type" evidence="8">
    <location>
        <begin position="93"/>
        <end position="122"/>
    </location>
</feature>
<dbReference type="GO" id="GO:0006351">
    <property type="term" value="P:DNA-templated transcription"/>
    <property type="evidence" value="ECO:0007669"/>
    <property type="project" value="InterPro"/>
</dbReference>